<feature type="compositionally biased region" description="Low complexity" evidence="2">
    <location>
        <begin position="1310"/>
        <end position="1323"/>
    </location>
</feature>
<reference evidence="4" key="1">
    <citation type="submission" date="2022-07" db="EMBL/GenBank/DDBJ databases">
        <title>Genome Sequence of Xylaria arbuscula.</title>
        <authorList>
            <person name="Buettner E."/>
        </authorList>
    </citation>
    <scope>NUCLEOTIDE SEQUENCE</scope>
    <source>
        <strain evidence="4">VT107</strain>
    </source>
</reference>
<feature type="region of interest" description="Disordered" evidence="2">
    <location>
        <begin position="535"/>
        <end position="573"/>
    </location>
</feature>
<accession>A0A9W8TNS5</accession>
<dbReference type="InterPro" id="IPR035979">
    <property type="entry name" value="RBD_domain_sf"/>
</dbReference>
<feature type="compositionally biased region" description="Low complexity" evidence="2">
    <location>
        <begin position="1493"/>
        <end position="1507"/>
    </location>
</feature>
<dbReference type="GO" id="GO:0003723">
    <property type="term" value="F:RNA binding"/>
    <property type="evidence" value="ECO:0007669"/>
    <property type="project" value="UniProtKB-UniRule"/>
</dbReference>
<feature type="compositionally biased region" description="Basic and acidic residues" evidence="2">
    <location>
        <begin position="974"/>
        <end position="999"/>
    </location>
</feature>
<evidence type="ECO:0000256" key="1">
    <source>
        <dbReference type="PROSITE-ProRule" id="PRU00176"/>
    </source>
</evidence>
<evidence type="ECO:0000313" key="5">
    <source>
        <dbReference type="Proteomes" id="UP001148614"/>
    </source>
</evidence>
<dbReference type="PROSITE" id="PS50102">
    <property type="entry name" value="RRM"/>
    <property type="match status" value="1"/>
</dbReference>
<dbReference type="Gene3D" id="3.30.70.330">
    <property type="match status" value="1"/>
</dbReference>
<feature type="compositionally biased region" description="Polar residues" evidence="2">
    <location>
        <begin position="881"/>
        <end position="893"/>
    </location>
</feature>
<feature type="region of interest" description="Disordered" evidence="2">
    <location>
        <begin position="1268"/>
        <end position="1427"/>
    </location>
</feature>
<gene>
    <name evidence="4" type="ORF">NPX13_g4768</name>
</gene>
<feature type="compositionally biased region" description="Basic and acidic residues" evidence="2">
    <location>
        <begin position="904"/>
        <end position="913"/>
    </location>
</feature>
<feature type="compositionally biased region" description="Polar residues" evidence="2">
    <location>
        <begin position="542"/>
        <end position="563"/>
    </location>
</feature>
<feature type="compositionally biased region" description="Basic and acidic residues" evidence="2">
    <location>
        <begin position="1461"/>
        <end position="1474"/>
    </location>
</feature>
<protein>
    <recommendedName>
        <fullName evidence="3">RRM domain-containing protein</fullName>
    </recommendedName>
</protein>
<feature type="compositionally biased region" description="Polar residues" evidence="2">
    <location>
        <begin position="1478"/>
        <end position="1492"/>
    </location>
</feature>
<proteinExistence type="predicted"/>
<feature type="compositionally biased region" description="Basic and acidic residues" evidence="2">
    <location>
        <begin position="1297"/>
        <end position="1309"/>
    </location>
</feature>
<dbReference type="InterPro" id="IPR000504">
    <property type="entry name" value="RRM_dom"/>
</dbReference>
<evidence type="ECO:0000313" key="4">
    <source>
        <dbReference type="EMBL" id="KAJ3573244.1"/>
    </source>
</evidence>
<feature type="region of interest" description="Disordered" evidence="2">
    <location>
        <begin position="1461"/>
        <end position="1554"/>
    </location>
</feature>
<feature type="compositionally biased region" description="Low complexity" evidence="2">
    <location>
        <begin position="1517"/>
        <end position="1538"/>
    </location>
</feature>
<organism evidence="4 5">
    <name type="scientific">Xylaria arbuscula</name>
    <dbReference type="NCBI Taxonomy" id="114810"/>
    <lineage>
        <taxon>Eukaryota</taxon>
        <taxon>Fungi</taxon>
        <taxon>Dikarya</taxon>
        <taxon>Ascomycota</taxon>
        <taxon>Pezizomycotina</taxon>
        <taxon>Sordariomycetes</taxon>
        <taxon>Xylariomycetidae</taxon>
        <taxon>Xylariales</taxon>
        <taxon>Xylariaceae</taxon>
        <taxon>Xylaria</taxon>
    </lineage>
</organism>
<feature type="compositionally biased region" description="Polar residues" evidence="2">
    <location>
        <begin position="1016"/>
        <end position="1039"/>
    </location>
</feature>
<comment type="caution">
    <text evidence="4">The sequence shown here is derived from an EMBL/GenBank/DDBJ whole genome shotgun (WGS) entry which is preliminary data.</text>
</comment>
<feature type="compositionally biased region" description="Basic residues" evidence="2">
    <location>
        <begin position="1324"/>
        <end position="1338"/>
    </location>
</feature>
<keyword evidence="5" id="KW-1185">Reference proteome</keyword>
<feature type="compositionally biased region" description="Polar residues" evidence="2">
    <location>
        <begin position="926"/>
        <end position="954"/>
    </location>
</feature>
<evidence type="ECO:0000256" key="2">
    <source>
        <dbReference type="SAM" id="MobiDB-lite"/>
    </source>
</evidence>
<dbReference type="EMBL" id="JANPWZ010000697">
    <property type="protein sequence ID" value="KAJ3573244.1"/>
    <property type="molecule type" value="Genomic_DNA"/>
</dbReference>
<dbReference type="Proteomes" id="UP001148614">
    <property type="component" value="Unassembled WGS sequence"/>
</dbReference>
<feature type="compositionally biased region" description="Pro residues" evidence="2">
    <location>
        <begin position="451"/>
        <end position="461"/>
    </location>
</feature>
<keyword evidence="1" id="KW-0694">RNA-binding</keyword>
<sequence>MAPKYLLYSDFTIDDALERAGSPPSNDQYLANEPPICFFEQPPKDHAAVFSTYNGQRPFRFVKDPTYERPGSYWWAAQIQTTCDGLRRNMPDICRNIEHPRDYWDLYKYFDAQDIYERGARNLFNVVTTLVWENNYVRQCVEQEQKMQTEQHTLLFEVLSVKMMKRPGFWNRLLKWNEEKQPDILQVFGTRDLEASFTDFNKYPEHFRQAIRVIMRKHYDSVHLGTPAVGPGSAIIPTINVKDRLNALRSHLENAPVDPFMDKFDISNKIVNRVVVVDGTSQTAAWKAGYNRPSFGSTHNPKIHEGIHTDGIREPCPSMGSSTLNISPSCENIEPNRLAVVSETVRCSSAPRMGTSPSKPSKDVGTHQPRVHTSNGFKTGEKPIVCPIYDEYALNETPIAVDTVGVAQTAMHAPNSHLPQLPPPLNTVLPLHPSNGGPRYHQDSSVQQPTTLPPAFVPGPIAPGSFPDHRDHGMSQSAFVHQFPTYALSQQSIQGPPTMMQQSHFPAPTHIRTNGGGNNMNCTSPYIQTEARPYYNAPPAAHTNSLGTSAQNNRKSSTQSTGKWHQVGSDNIHGPKVIYRKDTVSDETRNINRGNQWQGKEPHHADRRTSTTSNAGGHRRFSNNRPQNYNSYADPHLAENGVGRTGYKARTSTSASQLFRDYGCANANKSPNVCTKFDACPCDRCSERDRTIFVNRFEDGVLKTEGAEDRLRKHFSKFGEVQRVYFPEHNHNCVYIRFANSLSTIDAVRLKPKAQIEGLGSTPAQVDFRTGSQYFMPKPPKNFQGSGDYGYFAQNPAQVQSPTMPQPPIGTPNSFNTHAQPLHQPLQHNAHLPPKPVTIPGTMVHPGHLTSMPATADCALDVLDRRASQSGFGKREYPKRNSVTASSNATPASPRQPVPVDPIRTSESHESIKGSELNGAAEIFVNDTSSLPQEPLMSRQTSSQGTPKTPQSTDEAPLVVPLPVTKMDSSSQLPEEKGITEAQKEADNGDGTVRVRPEKAQYVPVPSDWHRDNRPLPSQNDNPNDAQQVQVTTETSTAELSIESGEKQPSLDEQLSINSLRKRKAGRSDKCEEATAQLSPIEPPAKVARPDEAVSEQHQIEQPGIHEEQASKSTNGRKKSNKNKNKNKRHQDQELMPTDPSASSTTHQTQQFLPSLTTSHLPQYSNQVGPGMGVEKPNIPPTLESTIACMPPVTTATVRSDKEPFPAYQDIMSSPTLATHEHQRYDSKWSFSSDEVAVTRKPIEKSQGLNPVAQDFVPLSPNTIAEKTAVRIDTKAPTAAPSIPPVNDDLADDGEDDSAHKLTSKEHSWGRSNSGSKSYYSGKGKYHNKKGSRYHRKSTSTNGQASIVSTPRADPKLDPSQPSGSGDATSSSKKTPFPTEQKVESPNKSETLKDENSEPGSSVGTQPKEFLVSSSPDNIKADEQEKWEKFKDAQMDFSITTTFNPDLLFNKIEAENLLKSLESKKEPSSPRKEASLPISPTSKPTTENPSNVATSTAGAAAEAAPTNKSKKGKKNGNNKNRQAQNKAAAAASPDSPANDSKKGQNNLSPTNRSR</sequence>
<feature type="region of interest" description="Disordered" evidence="2">
    <location>
        <begin position="869"/>
        <end position="1155"/>
    </location>
</feature>
<feature type="region of interest" description="Disordered" evidence="2">
    <location>
        <begin position="429"/>
        <end position="473"/>
    </location>
</feature>
<dbReference type="VEuPathDB" id="FungiDB:F4678DRAFT_482852"/>
<feature type="compositionally biased region" description="Basic residues" evidence="2">
    <location>
        <begin position="1115"/>
        <end position="1129"/>
    </location>
</feature>
<feature type="compositionally biased region" description="Polar residues" evidence="2">
    <location>
        <begin position="1339"/>
        <end position="1349"/>
    </location>
</feature>
<feature type="compositionally biased region" description="Basic and acidic residues" evidence="2">
    <location>
        <begin position="600"/>
        <end position="609"/>
    </location>
</feature>
<feature type="compositionally biased region" description="Basic and acidic residues" evidence="2">
    <location>
        <begin position="1381"/>
        <end position="1396"/>
    </location>
</feature>
<feature type="region of interest" description="Disordered" evidence="2">
    <location>
        <begin position="587"/>
        <end position="630"/>
    </location>
</feature>
<feature type="compositionally biased region" description="Polar residues" evidence="2">
    <location>
        <begin position="1360"/>
        <end position="1374"/>
    </location>
</feature>
<dbReference type="InterPro" id="IPR012677">
    <property type="entry name" value="Nucleotide-bd_a/b_plait_sf"/>
</dbReference>
<feature type="region of interest" description="Disordered" evidence="2">
    <location>
        <begin position="348"/>
        <end position="376"/>
    </location>
</feature>
<feature type="compositionally biased region" description="Polar residues" evidence="2">
    <location>
        <begin position="1543"/>
        <end position="1554"/>
    </location>
</feature>
<name>A0A9W8TNS5_9PEZI</name>
<dbReference type="SUPFAM" id="SSF54928">
    <property type="entry name" value="RNA-binding domain, RBD"/>
    <property type="match status" value="1"/>
</dbReference>
<feature type="domain" description="RRM" evidence="3">
    <location>
        <begin position="690"/>
        <end position="771"/>
    </location>
</feature>
<feature type="compositionally biased region" description="Basic and acidic residues" evidence="2">
    <location>
        <begin position="869"/>
        <end position="879"/>
    </location>
</feature>
<feature type="compositionally biased region" description="Polar residues" evidence="2">
    <location>
        <begin position="1140"/>
        <end position="1155"/>
    </location>
</feature>
<evidence type="ECO:0000259" key="3">
    <source>
        <dbReference type="PROSITE" id="PS50102"/>
    </source>
</evidence>